<proteinExistence type="predicted"/>
<dbReference type="InterPro" id="IPR011051">
    <property type="entry name" value="RmlC_Cupin_sf"/>
</dbReference>
<dbReference type="Gene3D" id="2.60.120.10">
    <property type="entry name" value="Jelly Rolls"/>
    <property type="match status" value="1"/>
</dbReference>
<protein>
    <submittedName>
        <fullName evidence="2">Mannose-6-phosphate isomerase-like protein (Cupin superfamily)</fullName>
    </submittedName>
</protein>
<dbReference type="InterPro" id="IPR014710">
    <property type="entry name" value="RmlC-like_jellyroll"/>
</dbReference>
<sequence>MTASPNPPARTTTSQEEWIGTRPGEHCLIRVSAEDTGGAYSVVEIVSDPGDGTPLHVHQNEDEHFLILEGTARINYGDRTFNAKAGDTATLLRGISHAWRNAADIPLRMVVTCTPGGVEDVFRIIARGGEIDLPALAAKSKVQVLGPVPTD</sequence>
<name>A0ABU1JGP5_9PROT</name>
<dbReference type="Pfam" id="PF07883">
    <property type="entry name" value="Cupin_2"/>
    <property type="match status" value="1"/>
</dbReference>
<reference evidence="2 3" key="1">
    <citation type="submission" date="2023-07" db="EMBL/GenBank/DDBJ databases">
        <title>Sorghum-associated microbial communities from plants grown in Nebraska, USA.</title>
        <authorList>
            <person name="Schachtman D."/>
        </authorList>
    </citation>
    <scope>NUCLEOTIDE SEQUENCE [LARGE SCALE GENOMIC DNA]</scope>
    <source>
        <strain evidence="2 3">584</strain>
    </source>
</reference>
<dbReference type="Proteomes" id="UP001262410">
    <property type="component" value="Unassembled WGS sequence"/>
</dbReference>
<dbReference type="RefSeq" id="WP_309791619.1">
    <property type="nucleotide sequence ID" value="NZ_JAVDPW010000001.1"/>
</dbReference>
<evidence type="ECO:0000313" key="3">
    <source>
        <dbReference type="Proteomes" id="UP001262410"/>
    </source>
</evidence>
<gene>
    <name evidence="2" type="ORF">E9232_000225</name>
</gene>
<feature type="domain" description="Cupin type-2" evidence="1">
    <location>
        <begin position="48"/>
        <end position="112"/>
    </location>
</feature>
<comment type="caution">
    <text evidence="2">The sequence shown here is derived from an EMBL/GenBank/DDBJ whole genome shotgun (WGS) entry which is preliminary data.</text>
</comment>
<dbReference type="SUPFAM" id="SSF51182">
    <property type="entry name" value="RmlC-like cupins"/>
    <property type="match status" value="1"/>
</dbReference>
<dbReference type="EMBL" id="JAVDPW010000001">
    <property type="protein sequence ID" value="MDR6287726.1"/>
    <property type="molecule type" value="Genomic_DNA"/>
</dbReference>
<evidence type="ECO:0000259" key="1">
    <source>
        <dbReference type="Pfam" id="PF07883"/>
    </source>
</evidence>
<organism evidence="2 3">
    <name type="scientific">Inquilinus ginsengisoli</name>
    <dbReference type="NCBI Taxonomy" id="363840"/>
    <lineage>
        <taxon>Bacteria</taxon>
        <taxon>Pseudomonadati</taxon>
        <taxon>Pseudomonadota</taxon>
        <taxon>Alphaproteobacteria</taxon>
        <taxon>Rhodospirillales</taxon>
        <taxon>Rhodospirillaceae</taxon>
        <taxon>Inquilinus</taxon>
    </lineage>
</organism>
<accession>A0ABU1JGP5</accession>
<dbReference type="InterPro" id="IPR053146">
    <property type="entry name" value="QDO-like"/>
</dbReference>
<dbReference type="InterPro" id="IPR013096">
    <property type="entry name" value="Cupin_2"/>
</dbReference>
<evidence type="ECO:0000313" key="2">
    <source>
        <dbReference type="EMBL" id="MDR6287726.1"/>
    </source>
</evidence>
<keyword evidence="3" id="KW-1185">Reference proteome</keyword>
<dbReference type="PANTHER" id="PTHR36440:SF1">
    <property type="entry name" value="PUTATIVE (AFU_ORTHOLOGUE AFUA_8G07350)-RELATED"/>
    <property type="match status" value="1"/>
</dbReference>
<dbReference type="PANTHER" id="PTHR36440">
    <property type="entry name" value="PUTATIVE (AFU_ORTHOLOGUE AFUA_8G07350)-RELATED"/>
    <property type="match status" value="1"/>
</dbReference>